<dbReference type="Gene3D" id="3.30.1300.10">
    <property type="entry name" value="Pantoate-beta-alanine ligase, C-terminal domain"/>
    <property type="match status" value="1"/>
</dbReference>
<evidence type="ECO:0000256" key="4">
    <source>
        <dbReference type="ARBA" id="ARBA00022655"/>
    </source>
</evidence>
<sequence length="285" mass="32175">MREIKDPREMYLCSRKAGSHGKKIGFVPTMGALHEGHLSLVNEARRRSDMVVVSIFVNPIQFGPREDFSRYPRNLKWDKKLLKSVYGGEIDVLFLPQASAVFPDDFSTFVAVEGLGEKLCGRSRPTHFRGVATVVLKLFNMVRPDLAFFGEKDYQQQLIIRQMVGDLNLPVQIISVPTVREFDGLAMSSRNAYLNPAERKSAAILYRALCLAKEEIESGEKDHKKILLRVRSFIGTEPRVRLDYVNLVNPETLEDIKELKGKALIAVAAYLGKTRLIDNLTVDVP</sequence>
<feature type="active site" description="Proton donor" evidence="8">
    <location>
        <position position="37"/>
    </location>
</feature>
<accession>A0A9D6UM66</accession>
<comment type="function">
    <text evidence="8">Catalyzes the condensation of pantoate with beta-alanine in an ATP-dependent reaction via a pantoyl-adenylate intermediate.</text>
</comment>
<organism evidence="9 10">
    <name type="scientific">Candidatus Saganbacteria bacterium</name>
    <dbReference type="NCBI Taxonomy" id="2575572"/>
    <lineage>
        <taxon>Bacteria</taxon>
        <taxon>Bacillati</taxon>
        <taxon>Saganbacteria</taxon>
    </lineage>
</organism>
<dbReference type="GO" id="GO:0005829">
    <property type="term" value="C:cytosol"/>
    <property type="evidence" value="ECO:0007669"/>
    <property type="project" value="TreeGrafter"/>
</dbReference>
<feature type="binding site" evidence="8">
    <location>
        <position position="61"/>
    </location>
    <ligand>
        <name>beta-alanine</name>
        <dbReference type="ChEBI" id="CHEBI:57966"/>
    </ligand>
</feature>
<dbReference type="GO" id="GO:0015940">
    <property type="term" value="P:pantothenate biosynthetic process"/>
    <property type="evidence" value="ECO:0007669"/>
    <property type="project" value="UniProtKB-UniRule"/>
</dbReference>
<protein>
    <recommendedName>
        <fullName evidence="8">Pantothenate synthetase</fullName>
        <shortName evidence="8">PS</shortName>
        <ecNumber evidence="8">6.3.2.1</ecNumber>
    </recommendedName>
    <alternativeName>
        <fullName evidence="8">Pantoate--beta-alanine ligase</fullName>
    </alternativeName>
    <alternativeName>
        <fullName evidence="8">Pantoate-activating enzyme</fullName>
    </alternativeName>
</protein>
<dbReference type="EC" id="6.3.2.1" evidence="8"/>
<feature type="binding site" evidence="8">
    <location>
        <begin position="187"/>
        <end position="190"/>
    </location>
    <ligand>
        <name>ATP</name>
        <dbReference type="ChEBI" id="CHEBI:30616"/>
    </ligand>
</feature>
<evidence type="ECO:0000256" key="2">
    <source>
        <dbReference type="ARBA" id="ARBA00009256"/>
    </source>
</evidence>
<comment type="miscellaneous">
    <text evidence="8">The reaction proceeds by a bi uni uni bi ping pong mechanism.</text>
</comment>
<evidence type="ECO:0000313" key="10">
    <source>
        <dbReference type="Proteomes" id="UP000808761"/>
    </source>
</evidence>
<name>A0A9D6UM66_UNCSA</name>
<evidence type="ECO:0000256" key="1">
    <source>
        <dbReference type="ARBA" id="ARBA00004990"/>
    </source>
</evidence>
<dbReference type="InterPro" id="IPR004821">
    <property type="entry name" value="Cyt_trans-like"/>
</dbReference>
<evidence type="ECO:0000256" key="3">
    <source>
        <dbReference type="ARBA" id="ARBA00022598"/>
    </source>
</evidence>
<feature type="binding site" evidence="8">
    <location>
        <position position="61"/>
    </location>
    <ligand>
        <name>(R)-pantoate</name>
        <dbReference type="ChEBI" id="CHEBI:15980"/>
    </ligand>
</feature>
<keyword evidence="6 8" id="KW-0067">ATP-binding</keyword>
<feature type="binding site" evidence="8">
    <location>
        <position position="179"/>
    </location>
    <ligand>
        <name>ATP</name>
        <dbReference type="ChEBI" id="CHEBI:30616"/>
    </ligand>
</feature>
<keyword evidence="5 8" id="KW-0547">Nucleotide-binding</keyword>
<proteinExistence type="inferred from homology"/>
<comment type="subunit">
    <text evidence="8">Homodimer.</text>
</comment>
<evidence type="ECO:0000256" key="5">
    <source>
        <dbReference type="ARBA" id="ARBA00022741"/>
    </source>
</evidence>
<evidence type="ECO:0000313" key="9">
    <source>
        <dbReference type="EMBL" id="MBI5078697.1"/>
    </source>
</evidence>
<dbReference type="EMBL" id="JACRKR010000080">
    <property type="protein sequence ID" value="MBI5078697.1"/>
    <property type="molecule type" value="Genomic_DNA"/>
</dbReference>
<reference evidence="9" key="1">
    <citation type="submission" date="2020-07" db="EMBL/GenBank/DDBJ databases">
        <title>Huge and variable diversity of episymbiotic CPR bacteria and DPANN archaea in groundwater ecosystems.</title>
        <authorList>
            <person name="He C.Y."/>
            <person name="Keren R."/>
            <person name="Whittaker M."/>
            <person name="Farag I.F."/>
            <person name="Doudna J."/>
            <person name="Cate J.H.D."/>
            <person name="Banfield J.F."/>
        </authorList>
    </citation>
    <scope>NUCLEOTIDE SEQUENCE</scope>
    <source>
        <strain evidence="9">NC_groundwater_1860_Pr3_B-0.1um_51_7</strain>
    </source>
</reference>
<dbReference type="CDD" id="cd00560">
    <property type="entry name" value="PanC"/>
    <property type="match status" value="1"/>
</dbReference>
<evidence type="ECO:0000256" key="7">
    <source>
        <dbReference type="ARBA" id="ARBA00048258"/>
    </source>
</evidence>
<dbReference type="HAMAP" id="MF_00158">
    <property type="entry name" value="PanC"/>
    <property type="match status" value="1"/>
</dbReference>
<dbReference type="NCBIfam" id="TIGR00018">
    <property type="entry name" value="panC"/>
    <property type="match status" value="1"/>
</dbReference>
<dbReference type="GO" id="GO:0005524">
    <property type="term" value="F:ATP binding"/>
    <property type="evidence" value="ECO:0007669"/>
    <property type="project" value="UniProtKB-KW"/>
</dbReference>
<comment type="pathway">
    <text evidence="1 8">Cofactor biosynthesis; (R)-pantothenate biosynthesis; (R)-pantothenate from (R)-pantoate and beta-alanine: step 1/1.</text>
</comment>
<feature type="binding site" evidence="8">
    <location>
        <begin position="30"/>
        <end position="37"/>
    </location>
    <ligand>
        <name>ATP</name>
        <dbReference type="ChEBI" id="CHEBI:30616"/>
    </ligand>
</feature>
<feature type="binding site" evidence="8">
    <location>
        <begin position="150"/>
        <end position="153"/>
    </location>
    <ligand>
        <name>ATP</name>
        <dbReference type="ChEBI" id="CHEBI:30616"/>
    </ligand>
</feature>
<dbReference type="InterPro" id="IPR014729">
    <property type="entry name" value="Rossmann-like_a/b/a_fold"/>
</dbReference>
<evidence type="ECO:0000256" key="8">
    <source>
        <dbReference type="HAMAP-Rule" id="MF_00158"/>
    </source>
</evidence>
<comment type="subcellular location">
    <subcellularLocation>
        <location evidence="8">Cytoplasm</location>
    </subcellularLocation>
</comment>
<dbReference type="InterPro" id="IPR042176">
    <property type="entry name" value="Pantoate_ligase_C"/>
</dbReference>
<dbReference type="FunFam" id="3.30.1300.10:FF:000001">
    <property type="entry name" value="Pantothenate synthetase"/>
    <property type="match status" value="1"/>
</dbReference>
<keyword evidence="8" id="KW-0963">Cytoplasm</keyword>
<comment type="similarity">
    <text evidence="2 8">Belongs to the pantothenate synthetase family.</text>
</comment>
<feature type="binding site" evidence="8">
    <location>
        <position position="156"/>
    </location>
    <ligand>
        <name>(R)-pantoate</name>
        <dbReference type="ChEBI" id="CHEBI:15980"/>
    </ligand>
</feature>
<dbReference type="PANTHER" id="PTHR21299">
    <property type="entry name" value="CYTIDYLATE KINASE/PANTOATE-BETA-ALANINE LIGASE"/>
    <property type="match status" value="1"/>
</dbReference>
<dbReference type="FunFam" id="3.40.50.620:FF:000013">
    <property type="entry name" value="Pantothenate synthetase"/>
    <property type="match status" value="1"/>
</dbReference>
<dbReference type="NCBIfam" id="TIGR00125">
    <property type="entry name" value="cyt_tran_rel"/>
    <property type="match status" value="1"/>
</dbReference>
<dbReference type="InterPro" id="IPR003721">
    <property type="entry name" value="Pantoate_ligase"/>
</dbReference>
<gene>
    <name evidence="8" type="primary">panC</name>
    <name evidence="9" type="ORF">HZB08_01575</name>
</gene>
<comment type="catalytic activity">
    <reaction evidence="7 8">
        <text>(R)-pantoate + beta-alanine + ATP = (R)-pantothenate + AMP + diphosphate + H(+)</text>
        <dbReference type="Rhea" id="RHEA:10912"/>
        <dbReference type="ChEBI" id="CHEBI:15378"/>
        <dbReference type="ChEBI" id="CHEBI:15980"/>
        <dbReference type="ChEBI" id="CHEBI:29032"/>
        <dbReference type="ChEBI" id="CHEBI:30616"/>
        <dbReference type="ChEBI" id="CHEBI:33019"/>
        <dbReference type="ChEBI" id="CHEBI:57966"/>
        <dbReference type="ChEBI" id="CHEBI:456215"/>
        <dbReference type="EC" id="6.3.2.1"/>
    </reaction>
</comment>
<comment type="caution">
    <text evidence="9">The sequence shown here is derived from an EMBL/GenBank/DDBJ whole genome shotgun (WGS) entry which is preliminary data.</text>
</comment>
<keyword evidence="3 8" id="KW-0436">Ligase</keyword>
<dbReference type="PANTHER" id="PTHR21299:SF1">
    <property type="entry name" value="PANTOATE--BETA-ALANINE LIGASE"/>
    <property type="match status" value="1"/>
</dbReference>
<evidence type="ECO:0000256" key="6">
    <source>
        <dbReference type="ARBA" id="ARBA00022840"/>
    </source>
</evidence>
<dbReference type="AlphaFoldDB" id="A0A9D6UM66"/>
<keyword evidence="4 8" id="KW-0566">Pantothenate biosynthesis</keyword>
<dbReference type="Proteomes" id="UP000808761">
    <property type="component" value="Unassembled WGS sequence"/>
</dbReference>
<dbReference type="SUPFAM" id="SSF52374">
    <property type="entry name" value="Nucleotidylyl transferase"/>
    <property type="match status" value="1"/>
</dbReference>
<dbReference type="Pfam" id="PF02569">
    <property type="entry name" value="Pantoate_ligase"/>
    <property type="match status" value="1"/>
</dbReference>
<dbReference type="Gene3D" id="3.40.50.620">
    <property type="entry name" value="HUPs"/>
    <property type="match status" value="1"/>
</dbReference>
<dbReference type="GO" id="GO:0004592">
    <property type="term" value="F:pantoate-beta-alanine ligase activity"/>
    <property type="evidence" value="ECO:0007669"/>
    <property type="project" value="UniProtKB-UniRule"/>
</dbReference>